<dbReference type="eggNOG" id="KOG0290">
    <property type="taxonomic scope" value="Eukaryota"/>
</dbReference>
<dbReference type="InterPro" id="IPR036322">
    <property type="entry name" value="WD40_repeat_dom_sf"/>
</dbReference>
<accession>A0A1I7RX14</accession>
<dbReference type="Gene3D" id="2.130.10.10">
    <property type="entry name" value="YVTN repeat-like/Quinoprotein amine dehydrogenase"/>
    <property type="match status" value="1"/>
</dbReference>
<dbReference type="SUPFAM" id="SSF50978">
    <property type="entry name" value="WD40 repeat-like"/>
    <property type="match status" value="1"/>
</dbReference>
<name>A0A1I7RX14_BURXY</name>
<dbReference type="Proteomes" id="UP000095284">
    <property type="component" value="Unplaced"/>
</dbReference>
<evidence type="ECO:0000313" key="3">
    <source>
        <dbReference type="WBParaSite" id="BXY_0527700.1"/>
    </source>
</evidence>
<dbReference type="PROSITE" id="PS00678">
    <property type="entry name" value="WD_REPEATS_1"/>
    <property type="match status" value="1"/>
</dbReference>
<dbReference type="InterPro" id="IPR019775">
    <property type="entry name" value="WD40_repeat_CS"/>
</dbReference>
<reference evidence="3" key="1">
    <citation type="submission" date="2016-11" db="UniProtKB">
        <authorList>
            <consortium name="WormBaseParasite"/>
        </authorList>
    </citation>
    <scope>IDENTIFICATION</scope>
</reference>
<dbReference type="InterPro" id="IPR015943">
    <property type="entry name" value="WD40/YVTN_repeat-like_dom_sf"/>
</dbReference>
<dbReference type="InterPro" id="IPR045159">
    <property type="entry name" value="DCAF7-like"/>
</dbReference>
<dbReference type="InterPro" id="IPR001680">
    <property type="entry name" value="WD40_rpt"/>
</dbReference>
<protein>
    <submittedName>
        <fullName evidence="3">WD_REPEATS_REGION domain-containing protein</fullName>
    </submittedName>
</protein>
<sequence>MDDRMEFSADENAHNCETEGQNGRLIRNENIPTYSHTLVEGETQNFAQNQSFWTPQPFDFGQNFLSDTSQPRGYSHQRQHSIATAEPFIDFQPQTSQFGQFQPAVSAKANGSQLAQSQSFIGQRQQSLPERSVPYYYVDHPPPPKHPHLRGMSTSQVASSSHLRAKKDDHSAFPSTSNPQMLSSQHPMDVSQAEPKKKEIYVYSSPFNLYGMAWSTRPEPENKFRLAVGSFIEEYNNKISLVQLREDVGEFKHLGTFDHPYPATKVLWIPDKKGRYPDLIATTGDYLRIWAVGGPHGAVFESMLDNNRSSQYCAPLTSADWNEVEPSLIATSSIDTTCTIWEIETGKPIAERKPTKGNVKTQLIAHDREVFDIAFSKINSGKDVFGSVGADGSVRMFDIRHMEYSMIVFEEPNRKPLLRLAFNQHDHNYLATFAQDSPEVYIIDIRIPSIPVATLKNHCGAVNAISWAPHSSCHICTVAEDKQALIWDVHNMPRPVEDPILAYSAAGEINQVEWSSSMTDWISISYGKKLELLRV</sequence>
<proteinExistence type="predicted"/>
<organism evidence="2 3">
    <name type="scientific">Bursaphelenchus xylophilus</name>
    <name type="common">Pinewood nematode worm</name>
    <name type="synonym">Aphelenchoides xylophilus</name>
    <dbReference type="NCBI Taxonomy" id="6326"/>
    <lineage>
        <taxon>Eukaryota</taxon>
        <taxon>Metazoa</taxon>
        <taxon>Ecdysozoa</taxon>
        <taxon>Nematoda</taxon>
        <taxon>Chromadorea</taxon>
        <taxon>Rhabditida</taxon>
        <taxon>Tylenchina</taxon>
        <taxon>Tylenchomorpha</taxon>
        <taxon>Aphelenchoidea</taxon>
        <taxon>Aphelenchoididae</taxon>
        <taxon>Bursaphelenchus</taxon>
    </lineage>
</organism>
<feature type="compositionally biased region" description="Polar residues" evidence="1">
    <location>
        <begin position="152"/>
        <end position="162"/>
    </location>
</feature>
<dbReference type="PANTHER" id="PTHR19919">
    <property type="entry name" value="WD REPEAT CONTAINING PROTEIN"/>
    <property type="match status" value="1"/>
</dbReference>
<feature type="region of interest" description="Disordered" evidence="1">
    <location>
        <begin position="141"/>
        <end position="190"/>
    </location>
</feature>
<dbReference type="PROSITE" id="PS50082">
    <property type="entry name" value="WD_REPEATS_2"/>
    <property type="match status" value="1"/>
</dbReference>
<evidence type="ECO:0000256" key="1">
    <source>
        <dbReference type="SAM" id="MobiDB-lite"/>
    </source>
</evidence>
<evidence type="ECO:0000313" key="2">
    <source>
        <dbReference type="Proteomes" id="UP000095284"/>
    </source>
</evidence>
<feature type="compositionally biased region" description="Polar residues" evidence="1">
    <location>
        <begin position="173"/>
        <end position="186"/>
    </location>
</feature>
<dbReference type="WBParaSite" id="BXY_0527700.1">
    <property type="protein sequence ID" value="BXY_0527700.1"/>
    <property type="gene ID" value="BXY_0527700"/>
</dbReference>
<dbReference type="Pfam" id="PF00400">
    <property type="entry name" value="WD40"/>
    <property type="match status" value="1"/>
</dbReference>
<dbReference type="SMART" id="SM00320">
    <property type="entry name" value="WD40"/>
    <property type="match status" value="4"/>
</dbReference>
<dbReference type="AlphaFoldDB" id="A0A1I7RX14"/>